<dbReference type="PROSITE" id="PS50283">
    <property type="entry name" value="NA_SOLUT_SYMP_3"/>
    <property type="match status" value="1"/>
</dbReference>
<dbReference type="Proteomes" id="UP000076023">
    <property type="component" value="Unassembled WGS sequence"/>
</dbReference>
<dbReference type="InParanoid" id="A0A146G7H0"/>
<sequence length="182" mass="20319">MHWIDWLIITIPLLILLVVGFYSHRFMKSVADFLSGGRLAGRYLLAVAKGEQGVGAVVFVAMFERISKSGFVLTWWEWLSIPVTLIVGISGWVVYRFRETRALTLAQFFEIRYSKRFRIFTGFLGFAAGLANFGVIPVVGARFLTFFLGSQRVNHLDDGTVVAHHNLGEAAIKTGAGNSPRH</sequence>
<evidence type="ECO:0000256" key="2">
    <source>
        <dbReference type="ARBA" id="ARBA00006434"/>
    </source>
</evidence>
<dbReference type="EMBL" id="BDCO01000002">
    <property type="protein sequence ID" value="GAT32616.1"/>
    <property type="molecule type" value="Genomic_DNA"/>
</dbReference>
<feature type="transmembrane region" description="Helical" evidence="7">
    <location>
        <begin position="75"/>
        <end position="97"/>
    </location>
</feature>
<keyword evidence="5 7" id="KW-0472">Membrane</keyword>
<comment type="similarity">
    <text evidence="2 6">Belongs to the sodium:solute symporter (SSF) (TC 2.A.21) family.</text>
</comment>
<evidence type="ECO:0000313" key="8">
    <source>
        <dbReference type="EMBL" id="GAT32616.1"/>
    </source>
</evidence>
<evidence type="ECO:0000313" key="9">
    <source>
        <dbReference type="Proteomes" id="UP000076023"/>
    </source>
</evidence>
<dbReference type="GO" id="GO:0016020">
    <property type="term" value="C:membrane"/>
    <property type="evidence" value="ECO:0007669"/>
    <property type="project" value="UniProtKB-SubCell"/>
</dbReference>
<dbReference type="OrthoDB" id="178434at2"/>
<gene>
    <name evidence="8" type="ORF">TSACC_21015</name>
</gene>
<dbReference type="GO" id="GO:0022857">
    <property type="term" value="F:transmembrane transporter activity"/>
    <property type="evidence" value="ECO:0007669"/>
    <property type="project" value="InterPro"/>
</dbReference>
<evidence type="ECO:0000256" key="3">
    <source>
        <dbReference type="ARBA" id="ARBA00022692"/>
    </source>
</evidence>
<dbReference type="InterPro" id="IPR001734">
    <property type="entry name" value="Na/solute_symporter"/>
</dbReference>
<accession>A0A146G7H0</accession>
<reference evidence="9" key="1">
    <citation type="journal article" date="2017" name="Genome Announc.">
        <title>Draft Genome Sequence of Terrimicrobium sacchariphilum NM-5T, a Facultative Anaerobic Soil Bacterium of the Class Spartobacteria.</title>
        <authorList>
            <person name="Qiu Y.L."/>
            <person name="Tourlousse D.M."/>
            <person name="Matsuura N."/>
            <person name="Ohashi A."/>
            <person name="Sekiguchi Y."/>
        </authorList>
    </citation>
    <scope>NUCLEOTIDE SEQUENCE [LARGE SCALE GENOMIC DNA]</scope>
    <source>
        <strain evidence="9">NM-5</strain>
    </source>
</reference>
<keyword evidence="4 7" id="KW-1133">Transmembrane helix</keyword>
<evidence type="ECO:0000256" key="7">
    <source>
        <dbReference type="SAM" id="Phobius"/>
    </source>
</evidence>
<comment type="subcellular location">
    <subcellularLocation>
        <location evidence="1">Membrane</location>
        <topology evidence="1">Multi-pass membrane protein</topology>
    </subcellularLocation>
</comment>
<dbReference type="RefSeq" id="WP_075078445.1">
    <property type="nucleotide sequence ID" value="NZ_BDCO01000002.1"/>
</dbReference>
<feature type="transmembrane region" description="Helical" evidence="7">
    <location>
        <begin position="117"/>
        <end position="139"/>
    </location>
</feature>
<dbReference type="InterPro" id="IPR038377">
    <property type="entry name" value="Na/Glc_symporter_sf"/>
</dbReference>
<proteinExistence type="inferred from homology"/>
<dbReference type="AlphaFoldDB" id="A0A146G7H0"/>
<keyword evidence="9" id="KW-1185">Reference proteome</keyword>
<name>A0A146G7H0_TERSA</name>
<dbReference type="Gene3D" id="1.20.1730.10">
    <property type="entry name" value="Sodium/glucose cotransporter"/>
    <property type="match status" value="1"/>
</dbReference>
<organism evidence="8 9">
    <name type="scientific">Terrimicrobium sacchariphilum</name>
    <dbReference type="NCBI Taxonomy" id="690879"/>
    <lineage>
        <taxon>Bacteria</taxon>
        <taxon>Pseudomonadati</taxon>
        <taxon>Verrucomicrobiota</taxon>
        <taxon>Terrimicrobiia</taxon>
        <taxon>Terrimicrobiales</taxon>
        <taxon>Terrimicrobiaceae</taxon>
        <taxon>Terrimicrobium</taxon>
    </lineage>
</organism>
<feature type="transmembrane region" description="Helical" evidence="7">
    <location>
        <begin position="43"/>
        <end position="63"/>
    </location>
</feature>
<evidence type="ECO:0000256" key="5">
    <source>
        <dbReference type="ARBA" id="ARBA00023136"/>
    </source>
</evidence>
<dbReference type="STRING" id="690879.TSACC_21015"/>
<evidence type="ECO:0000256" key="6">
    <source>
        <dbReference type="RuleBase" id="RU362091"/>
    </source>
</evidence>
<evidence type="ECO:0000256" key="4">
    <source>
        <dbReference type="ARBA" id="ARBA00022989"/>
    </source>
</evidence>
<feature type="transmembrane region" description="Helical" evidence="7">
    <location>
        <begin position="6"/>
        <end position="22"/>
    </location>
</feature>
<evidence type="ECO:0000256" key="1">
    <source>
        <dbReference type="ARBA" id="ARBA00004141"/>
    </source>
</evidence>
<comment type="caution">
    <text evidence="8">The sequence shown here is derived from an EMBL/GenBank/DDBJ whole genome shotgun (WGS) entry which is preliminary data.</text>
</comment>
<keyword evidence="3 7" id="KW-0812">Transmembrane</keyword>
<dbReference type="Pfam" id="PF00474">
    <property type="entry name" value="SSF"/>
    <property type="match status" value="1"/>
</dbReference>
<protein>
    <submittedName>
        <fullName evidence="8">Solute:Na+ symporter, SSS family</fullName>
    </submittedName>
</protein>